<name>B1YDE5_PYRNV</name>
<dbReference type="RefSeq" id="WP_012350228.1">
    <property type="nucleotide sequence ID" value="NC_010525.1"/>
</dbReference>
<dbReference type="AlphaFoldDB" id="B1YDE5"/>
<keyword evidence="2" id="KW-1185">Reference proteome</keyword>
<dbReference type="Proteomes" id="UP000001694">
    <property type="component" value="Chromosome"/>
</dbReference>
<dbReference type="PANTHER" id="PTHR37460">
    <property type="entry name" value="ENDONUCLEASE III"/>
    <property type="match status" value="1"/>
</dbReference>
<dbReference type="GeneID" id="6164502"/>
<dbReference type="KEGG" id="tne:Tneu_0871"/>
<sequence length="131" mass="14323">MSRASHRLPTAPRLSYLVFFKCPSQEVDTGAARFKLEEGVYAYVGSCGVSCLRRVVRHLSRPAARRWHVDYLQCDALYAVVTPLAEAELARRLAGGCTAVARFGSTDDPGAPGHLFRCDAAEALRYAGFTT</sequence>
<organism evidence="1 2">
    <name type="scientific">Pyrobaculum neutrophilum (strain DSM 2338 / JCM 9278 / NBRC 100436 / V24Sta)</name>
    <name type="common">Thermoproteus neutrophilus</name>
    <dbReference type="NCBI Taxonomy" id="444157"/>
    <lineage>
        <taxon>Archaea</taxon>
        <taxon>Thermoproteota</taxon>
        <taxon>Thermoprotei</taxon>
        <taxon>Thermoproteales</taxon>
        <taxon>Thermoproteaceae</taxon>
        <taxon>Pyrobaculum</taxon>
    </lineage>
</organism>
<evidence type="ECO:0008006" key="3">
    <source>
        <dbReference type="Google" id="ProtNLM"/>
    </source>
</evidence>
<dbReference type="InterPro" id="IPR002837">
    <property type="entry name" value="DUF123"/>
</dbReference>
<dbReference type="EMBL" id="CP001014">
    <property type="protein sequence ID" value="ACB39808.1"/>
    <property type="molecule type" value="Genomic_DNA"/>
</dbReference>
<accession>B1YDE5</accession>
<dbReference type="OrthoDB" id="17296at2157"/>
<dbReference type="HOGENOM" id="CLU_115699_2_0_2"/>
<evidence type="ECO:0000313" key="2">
    <source>
        <dbReference type="Proteomes" id="UP000001694"/>
    </source>
</evidence>
<protein>
    <recommendedName>
        <fullName evidence="3">GIY-YIG domain-containing protein</fullName>
    </recommendedName>
</protein>
<dbReference type="STRING" id="444157.Tneu_0871"/>
<proteinExistence type="predicted"/>
<evidence type="ECO:0000313" key="1">
    <source>
        <dbReference type="EMBL" id="ACB39808.1"/>
    </source>
</evidence>
<reference evidence="1" key="1">
    <citation type="submission" date="2008-03" db="EMBL/GenBank/DDBJ databases">
        <title>Complete sequence of Thermoproteus neutrophilus V24Sta.</title>
        <authorList>
            <consortium name="US DOE Joint Genome Institute"/>
            <person name="Copeland A."/>
            <person name="Lucas S."/>
            <person name="Lapidus A."/>
            <person name="Glavina del Rio T."/>
            <person name="Dalin E."/>
            <person name="Tice H."/>
            <person name="Bruce D."/>
            <person name="Goodwin L."/>
            <person name="Pitluck S."/>
            <person name="Sims D."/>
            <person name="Brettin T."/>
            <person name="Detter J.C."/>
            <person name="Han C."/>
            <person name="Kuske C.R."/>
            <person name="Schmutz J."/>
            <person name="Larimer F."/>
            <person name="Land M."/>
            <person name="Hauser L."/>
            <person name="Kyrpides N."/>
            <person name="Mikhailova N."/>
            <person name="Biddle J.F."/>
            <person name="Zhang Z."/>
            <person name="Fitz-Gibbon S.T."/>
            <person name="Lowe T.M."/>
            <person name="Saltikov C."/>
            <person name="House C.H."/>
            <person name="Richardson P."/>
        </authorList>
    </citation>
    <scope>NUCLEOTIDE SEQUENCE [LARGE SCALE GENOMIC DNA]</scope>
    <source>
        <strain evidence="1">V24Sta</strain>
    </source>
</reference>
<dbReference type="eggNOG" id="arCOG00463">
    <property type="taxonomic scope" value="Archaea"/>
</dbReference>
<dbReference type="PANTHER" id="PTHR37460:SF1">
    <property type="entry name" value="ENDONUCLEASE III"/>
    <property type="match status" value="1"/>
</dbReference>
<gene>
    <name evidence="1" type="ordered locus">Tneu_0871</name>
</gene>
<dbReference type="CDD" id="cd10441">
    <property type="entry name" value="GIY-YIG_COG1833"/>
    <property type="match status" value="1"/>
</dbReference>
<dbReference type="Pfam" id="PF01986">
    <property type="entry name" value="DUF123"/>
    <property type="match status" value="1"/>
</dbReference>